<feature type="compositionally biased region" description="Basic and acidic residues" evidence="1">
    <location>
        <begin position="35"/>
        <end position="51"/>
    </location>
</feature>
<sequence>MVGDGESRATVGGEVVDELPDSGAADRGPGVHGEGTCRRGAVERFRDHRGPPDPPKIVQKFKIGGR</sequence>
<organism evidence="2 3">
    <name type="scientific">Actinoplanes couchii</name>
    <dbReference type="NCBI Taxonomy" id="403638"/>
    <lineage>
        <taxon>Bacteria</taxon>
        <taxon>Bacillati</taxon>
        <taxon>Actinomycetota</taxon>
        <taxon>Actinomycetes</taxon>
        <taxon>Micromonosporales</taxon>
        <taxon>Micromonosporaceae</taxon>
        <taxon>Actinoplanes</taxon>
    </lineage>
</organism>
<reference evidence="2 3" key="1">
    <citation type="submission" date="2021-01" db="EMBL/GenBank/DDBJ databases">
        <title>Whole genome shotgun sequence of Actinoplanes couchii NBRC 106145.</title>
        <authorList>
            <person name="Komaki H."/>
            <person name="Tamura T."/>
        </authorList>
    </citation>
    <scope>NUCLEOTIDE SEQUENCE [LARGE SCALE GENOMIC DNA]</scope>
    <source>
        <strain evidence="2 3">NBRC 106145</strain>
    </source>
</reference>
<evidence type="ECO:0000256" key="1">
    <source>
        <dbReference type="SAM" id="MobiDB-lite"/>
    </source>
</evidence>
<evidence type="ECO:0000313" key="2">
    <source>
        <dbReference type="EMBL" id="GID61297.1"/>
    </source>
</evidence>
<protein>
    <submittedName>
        <fullName evidence="2">Uncharacterized protein</fullName>
    </submittedName>
</protein>
<proteinExistence type="predicted"/>
<comment type="caution">
    <text evidence="2">The sequence shown here is derived from an EMBL/GenBank/DDBJ whole genome shotgun (WGS) entry which is preliminary data.</text>
</comment>
<dbReference type="EMBL" id="BOMG01000122">
    <property type="protein sequence ID" value="GID61297.1"/>
    <property type="molecule type" value="Genomic_DNA"/>
</dbReference>
<dbReference type="Proteomes" id="UP000612282">
    <property type="component" value="Unassembled WGS sequence"/>
</dbReference>
<keyword evidence="3" id="KW-1185">Reference proteome</keyword>
<accession>A0ABQ3XSE5</accession>
<name>A0ABQ3XSE5_9ACTN</name>
<evidence type="ECO:0000313" key="3">
    <source>
        <dbReference type="Proteomes" id="UP000612282"/>
    </source>
</evidence>
<feature type="region of interest" description="Disordered" evidence="1">
    <location>
        <begin position="1"/>
        <end position="66"/>
    </location>
</feature>
<gene>
    <name evidence="2" type="ORF">Aco03nite_097010</name>
</gene>